<organism evidence="11 12">
    <name type="scientific">Manihot esculenta</name>
    <name type="common">Cassava</name>
    <name type="synonym">Jatropha manihot</name>
    <dbReference type="NCBI Taxonomy" id="3983"/>
    <lineage>
        <taxon>Eukaryota</taxon>
        <taxon>Viridiplantae</taxon>
        <taxon>Streptophyta</taxon>
        <taxon>Embryophyta</taxon>
        <taxon>Tracheophyta</taxon>
        <taxon>Spermatophyta</taxon>
        <taxon>Magnoliopsida</taxon>
        <taxon>eudicotyledons</taxon>
        <taxon>Gunneridae</taxon>
        <taxon>Pentapetalae</taxon>
        <taxon>rosids</taxon>
        <taxon>fabids</taxon>
        <taxon>Malpighiales</taxon>
        <taxon>Euphorbiaceae</taxon>
        <taxon>Crotonoideae</taxon>
        <taxon>Manihoteae</taxon>
        <taxon>Manihot</taxon>
    </lineage>
</organism>
<dbReference type="GO" id="GO:0003777">
    <property type="term" value="F:microtubule motor activity"/>
    <property type="evidence" value="ECO:0007669"/>
    <property type="project" value="InterPro"/>
</dbReference>
<reference evidence="11 12" key="1">
    <citation type="submission" date="2016-02" db="EMBL/GenBank/DDBJ databases">
        <title>WGS assembly of Manihot esculenta.</title>
        <authorList>
            <person name="Bredeson J.V."/>
            <person name="Prochnik S.E."/>
            <person name="Lyons J.B."/>
            <person name="Schmutz J."/>
            <person name="Grimwood J."/>
            <person name="Vrebalov J."/>
            <person name="Bart R.S."/>
            <person name="Amuge T."/>
            <person name="Ferguson M.E."/>
            <person name="Green R."/>
            <person name="Putnam N."/>
            <person name="Stites J."/>
            <person name="Rounsley S."/>
            <person name="Rokhsar D.S."/>
        </authorList>
    </citation>
    <scope>NUCLEOTIDE SEQUENCE [LARGE SCALE GENOMIC DNA]</scope>
    <source>
        <strain evidence="12">cv. AM560-2</strain>
        <tissue evidence="11">Leaf</tissue>
    </source>
</reference>
<feature type="domain" description="Kinesin motor" evidence="10">
    <location>
        <begin position="19"/>
        <end position="343"/>
    </location>
</feature>
<dbReference type="FunFam" id="3.40.850.10:FF:000016">
    <property type="entry name" value="Kinesin-like protein"/>
    <property type="match status" value="1"/>
</dbReference>
<dbReference type="AlphaFoldDB" id="A0A251LGQ5"/>
<dbReference type="OrthoDB" id="3176171at2759"/>
<evidence type="ECO:0000256" key="1">
    <source>
        <dbReference type="ARBA" id="ARBA00007310"/>
    </source>
</evidence>
<keyword evidence="12" id="KW-1185">Reference proteome</keyword>
<dbReference type="GO" id="GO:0007018">
    <property type="term" value="P:microtubule-based movement"/>
    <property type="evidence" value="ECO:0007669"/>
    <property type="project" value="InterPro"/>
</dbReference>
<feature type="binding site" evidence="7">
    <location>
        <begin position="107"/>
        <end position="114"/>
    </location>
    <ligand>
        <name>ATP</name>
        <dbReference type="ChEBI" id="CHEBI:30616"/>
    </ligand>
</feature>
<dbReference type="PROSITE" id="PS50067">
    <property type="entry name" value="KINESIN_MOTOR_2"/>
    <property type="match status" value="1"/>
</dbReference>
<evidence type="ECO:0000313" key="12">
    <source>
        <dbReference type="Proteomes" id="UP000091857"/>
    </source>
</evidence>
<evidence type="ECO:0000256" key="4">
    <source>
        <dbReference type="ARBA" id="ARBA00022840"/>
    </source>
</evidence>
<dbReference type="InterPro" id="IPR021881">
    <property type="entry name" value="NACK_C"/>
</dbReference>
<keyword evidence="4 7" id="KW-0067">ATP-binding</keyword>
<comment type="similarity">
    <text evidence="1">Belongs to the TRAFAC class myosin-kinesin ATPase superfamily. Kinesin family. KIN-7 subfamily.</text>
</comment>
<dbReference type="EMBL" id="CM004388">
    <property type="protein sequence ID" value="OAY57502.1"/>
    <property type="molecule type" value="Genomic_DNA"/>
</dbReference>
<dbReference type="InterPro" id="IPR027417">
    <property type="entry name" value="P-loop_NTPase"/>
</dbReference>
<feature type="compositionally biased region" description="Basic and acidic residues" evidence="9">
    <location>
        <begin position="731"/>
        <end position="743"/>
    </location>
</feature>
<evidence type="ECO:0000259" key="10">
    <source>
        <dbReference type="PROSITE" id="PS50067"/>
    </source>
</evidence>
<dbReference type="SUPFAM" id="SSF52540">
    <property type="entry name" value="P-loop containing nucleoside triphosphate hydrolases"/>
    <property type="match status" value="1"/>
</dbReference>
<feature type="coiled-coil region" evidence="8">
    <location>
        <begin position="352"/>
        <end position="427"/>
    </location>
</feature>
<dbReference type="CDD" id="cd01374">
    <property type="entry name" value="KISc_CENP_E"/>
    <property type="match status" value="1"/>
</dbReference>
<evidence type="ECO:0000313" key="11">
    <source>
        <dbReference type="EMBL" id="OAY57500.1"/>
    </source>
</evidence>
<feature type="compositionally biased region" description="Polar residues" evidence="9">
    <location>
        <begin position="572"/>
        <end position="581"/>
    </location>
</feature>
<dbReference type="InterPro" id="IPR036961">
    <property type="entry name" value="Kinesin_motor_dom_sf"/>
</dbReference>
<dbReference type="PANTHER" id="PTHR47968">
    <property type="entry name" value="CENTROMERE PROTEIN E"/>
    <property type="match status" value="1"/>
</dbReference>
<accession>A0A251LGQ5</accession>
<dbReference type="Gramene" id="Manes.02G101900.4.v8.1">
    <property type="protein sequence ID" value="Manes.02G101900.4.v8.1.CDS"/>
    <property type="gene ID" value="Manes.02G101900.v8.1"/>
</dbReference>
<dbReference type="Gene3D" id="3.40.850.10">
    <property type="entry name" value="Kinesin motor domain"/>
    <property type="match status" value="1"/>
</dbReference>
<dbReference type="Gramene" id="Manes.02G101900.2.v8.1">
    <property type="protein sequence ID" value="Manes.02G101900.2.v8.1.CDS"/>
    <property type="gene ID" value="Manes.02G101900.v8.1"/>
</dbReference>
<dbReference type="Pfam" id="PF00225">
    <property type="entry name" value="Kinesin"/>
    <property type="match status" value="1"/>
</dbReference>
<dbReference type="STRING" id="3983.A0A251LGQ5"/>
<evidence type="ECO:0000256" key="6">
    <source>
        <dbReference type="ARBA" id="ARBA00023175"/>
    </source>
</evidence>
<keyword evidence="5 8" id="KW-0175">Coiled coil</keyword>
<dbReference type="Proteomes" id="UP000091857">
    <property type="component" value="Chromosome 2"/>
</dbReference>
<dbReference type="Pfam" id="PF11995">
    <property type="entry name" value="DUF3490"/>
    <property type="match status" value="1"/>
</dbReference>
<dbReference type="EMBL" id="CM004388">
    <property type="protein sequence ID" value="OAY57501.1"/>
    <property type="molecule type" value="Genomic_DNA"/>
</dbReference>
<dbReference type="InterPro" id="IPR027640">
    <property type="entry name" value="Kinesin-like_fam"/>
</dbReference>
<proteinExistence type="inferred from homology"/>
<dbReference type="GO" id="GO:0005524">
    <property type="term" value="F:ATP binding"/>
    <property type="evidence" value="ECO:0007669"/>
    <property type="project" value="UniProtKB-UniRule"/>
</dbReference>
<gene>
    <name evidence="11" type="ORF">MANES_02G101900</name>
</gene>
<keyword evidence="3 7" id="KW-0547">Nucleotide-binding</keyword>
<dbReference type="GO" id="GO:0005874">
    <property type="term" value="C:microtubule"/>
    <property type="evidence" value="ECO:0007669"/>
    <property type="project" value="UniProtKB-KW"/>
</dbReference>
<evidence type="ECO:0000256" key="8">
    <source>
        <dbReference type="SAM" id="Coils"/>
    </source>
</evidence>
<evidence type="ECO:0000256" key="2">
    <source>
        <dbReference type="ARBA" id="ARBA00022701"/>
    </source>
</evidence>
<protein>
    <recommendedName>
        <fullName evidence="10">Kinesin motor domain-containing protein</fullName>
    </recommendedName>
</protein>
<keyword evidence="2" id="KW-0493">Microtubule</keyword>
<evidence type="ECO:0000256" key="3">
    <source>
        <dbReference type="ARBA" id="ARBA00022741"/>
    </source>
</evidence>
<dbReference type="Gramene" id="Manes.02G101900.3.v8.1">
    <property type="protein sequence ID" value="Manes.02G101900.3.v8.1.CDS"/>
    <property type="gene ID" value="Manes.02G101900.v8.1"/>
</dbReference>
<sequence length="1100" mass="124637">MGAADDEELVQGSRDGEEKILVSVRLRPLNDKETARNDVSDWECINDNTVMYRNNLSVSERSMYPTVYTFDRVFRPDSSTRQVYEEGAKEVALSVVNGINSSIFAYGQTSSGKTYTMSGITEYTVADIYDYVKKHKEREFILKFSAMEIYNESVRDLLSLDTTPLRLLDDPERGTVVERLIEETLRDWNHFKELLSICEAQRQIGETSMNETSSRSHQILRLMIESSAREYLGNGKSSALAAGVNFVDLAGSERASQSLSGGMRLKEGCHINRSLLTLGTVIRKLSKGRNGHVPFRDSKLTRILQSSLGGNARTAIVCTISPARTHVEQSRNTLLFASCAKEVTTNARVNLVVSDKALVKQLQKELARLECQLRCTGSNSLTSDSTELLREKDLQIEKLMSEVAKLNQQLELANSQVENLLRAAEDDGSSTISAYQDHHYPRLRVRNSFKSENSISYSPASEDPHFLDIGVRSFNASQCSAGDYSTNSEENFIQLVEFEDSCVRTNSFPKLSTCTSNFVGDVIHVKDSEELSCENPSNPCKEVQCITVEESSEDKYANSRLSENSPHRYVESNASSPNTNTYTSELTEVEKEDKENQELGSPQLKEEKELNCLHFNEINTSSPNMDRCALELTEVEKENKENQVLGSPQLKEEKELNCLHFDESNASSPNVNTCTSGLTEVEREDKEDQALGSPHLKEEKELNCLHFDESNASPPNISTCTSELTEDEKEDKENQELGSPQRKEEKELNCLHFDFIIPSPERPSPRSLDEEACRSRSLKMIRSRSCRARLTSMPTYLFEKVEKKENTPFIGFEKDFTRRNDGSHRKFSAQKNSYDVELSRNDSSTSVGSATVDDYQLHSIETSIDWKSTSISKSDAGTKYLIDQSEQETKSEAIDSIKSVKSVGLDPIQDDLESAVKWASEFKRLQQEIIELWHACCVSLVHRTYFFLLFKGDPKDSFYMEVELRKLSFLKETFSRGHETLVDGRSLSLASSKRALNQERQMLCSQMQKRLSKEERENIFLKWGISLSSSNRRMQVVHRLWTETTDMDHITQSATLVAKLVGIEGQEQTLKEMFGLLNFTPQHLSRRKFSIWMRSVLSIL</sequence>
<dbReference type="GO" id="GO:0008017">
    <property type="term" value="F:microtubule binding"/>
    <property type="evidence" value="ECO:0007669"/>
    <property type="project" value="InterPro"/>
</dbReference>
<dbReference type="SMART" id="SM00129">
    <property type="entry name" value="KISc"/>
    <property type="match status" value="1"/>
</dbReference>
<dbReference type="Gramene" id="Manes.02G101900.5.v8.1">
    <property type="protein sequence ID" value="Manes.02G101900.5.v8.1.CDS"/>
    <property type="gene ID" value="Manes.02G101900.v8.1"/>
</dbReference>
<feature type="region of interest" description="Disordered" evidence="9">
    <location>
        <begin position="706"/>
        <end position="743"/>
    </location>
</feature>
<dbReference type="Gramene" id="Manes.02G101900.6.v8.1">
    <property type="protein sequence ID" value="Manes.02G101900.6.v8.1.CDS"/>
    <property type="gene ID" value="Manes.02G101900.v8.1"/>
</dbReference>
<evidence type="ECO:0000256" key="9">
    <source>
        <dbReference type="SAM" id="MobiDB-lite"/>
    </source>
</evidence>
<dbReference type="InterPro" id="IPR001752">
    <property type="entry name" value="Kinesin_motor_dom"/>
</dbReference>
<dbReference type="EMBL" id="CM004388">
    <property type="protein sequence ID" value="OAY57500.1"/>
    <property type="molecule type" value="Genomic_DNA"/>
</dbReference>
<dbReference type="Gramene" id="Manes.02G101900.9.v8.1">
    <property type="protein sequence ID" value="Manes.02G101900.9.v8.1.CDS"/>
    <property type="gene ID" value="Manes.02G101900.v8.1"/>
</dbReference>
<evidence type="ECO:0000256" key="7">
    <source>
        <dbReference type="PROSITE-ProRule" id="PRU00283"/>
    </source>
</evidence>
<evidence type="ECO:0000256" key="5">
    <source>
        <dbReference type="ARBA" id="ARBA00023054"/>
    </source>
</evidence>
<dbReference type="PRINTS" id="PR00380">
    <property type="entry name" value="KINESINHEAVY"/>
</dbReference>
<feature type="compositionally biased region" description="Polar residues" evidence="9">
    <location>
        <begin position="710"/>
        <end position="723"/>
    </location>
</feature>
<keyword evidence="6 7" id="KW-0505">Motor protein</keyword>
<dbReference type="PANTHER" id="PTHR47968:SF55">
    <property type="entry name" value="KINESIN-LIKE PROTEIN KIN-7H"/>
    <property type="match status" value="1"/>
</dbReference>
<name>A0A251LGQ5_MANES</name>
<feature type="region of interest" description="Disordered" evidence="9">
    <location>
        <begin position="554"/>
        <end position="581"/>
    </location>
</feature>